<sequence>MTLRQVLVELAGAGTAVLATFVSGYCGRGTGTADGKLWAMSDPIPAYEDEIDYLRQVELLAQEVVALAFDEGTLTHGPDPDDATPLQRAINALARKVRYYHFPGDGCLEERPLLPLSGIVVVGPDSMPPEWGIEYAQLCARLGVPARAEGWALWHAWDSKGLPHTLVTRHLATTRGILQNWSLGRDLYPVQPERAQVAAVVRGWIGPATLSPSHVETVGLGKALPTSGHDDSLSAAPEDRGKIV</sequence>
<dbReference type="EMBL" id="BONZ01000125">
    <property type="protein sequence ID" value="GIH21364.1"/>
    <property type="molecule type" value="Genomic_DNA"/>
</dbReference>
<reference evidence="2" key="1">
    <citation type="submission" date="2021-01" db="EMBL/GenBank/DDBJ databases">
        <title>Whole genome shotgun sequence of Rugosimonospora africana NBRC 104875.</title>
        <authorList>
            <person name="Komaki H."/>
            <person name="Tamura T."/>
        </authorList>
    </citation>
    <scope>NUCLEOTIDE SEQUENCE</scope>
    <source>
        <strain evidence="2">NBRC 104875</strain>
    </source>
</reference>
<keyword evidence="3" id="KW-1185">Reference proteome</keyword>
<dbReference type="Proteomes" id="UP000642748">
    <property type="component" value="Unassembled WGS sequence"/>
</dbReference>
<organism evidence="2 3">
    <name type="scientific">Rugosimonospora africana</name>
    <dbReference type="NCBI Taxonomy" id="556532"/>
    <lineage>
        <taxon>Bacteria</taxon>
        <taxon>Bacillati</taxon>
        <taxon>Actinomycetota</taxon>
        <taxon>Actinomycetes</taxon>
        <taxon>Micromonosporales</taxon>
        <taxon>Micromonosporaceae</taxon>
        <taxon>Rugosimonospora</taxon>
    </lineage>
</organism>
<accession>A0A8J3R1J3</accession>
<evidence type="ECO:0000313" key="3">
    <source>
        <dbReference type="Proteomes" id="UP000642748"/>
    </source>
</evidence>
<evidence type="ECO:0000313" key="2">
    <source>
        <dbReference type="EMBL" id="GIH21364.1"/>
    </source>
</evidence>
<dbReference type="AlphaFoldDB" id="A0A8J3R1J3"/>
<proteinExistence type="predicted"/>
<comment type="caution">
    <text evidence="2">The sequence shown here is derived from an EMBL/GenBank/DDBJ whole genome shotgun (WGS) entry which is preliminary data.</text>
</comment>
<feature type="region of interest" description="Disordered" evidence="1">
    <location>
        <begin position="221"/>
        <end position="244"/>
    </location>
</feature>
<feature type="compositionally biased region" description="Basic and acidic residues" evidence="1">
    <location>
        <begin position="228"/>
        <end position="244"/>
    </location>
</feature>
<gene>
    <name evidence="2" type="ORF">Raf01_95360</name>
</gene>
<name>A0A8J3R1J3_9ACTN</name>
<evidence type="ECO:0000256" key="1">
    <source>
        <dbReference type="SAM" id="MobiDB-lite"/>
    </source>
</evidence>
<protein>
    <submittedName>
        <fullName evidence="2">Uncharacterized protein</fullName>
    </submittedName>
</protein>